<dbReference type="SUPFAM" id="SSF56784">
    <property type="entry name" value="HAD-like"/>
    <property type="match status" value="1"/>
</dbReference>
<dbReference type="InterPro" id="IPR023214">
    <property type="entry name" value="HAD_sf"/>
</dbReference>
<dbReference type="Gene3D" id="3.40.50.1000">
    <property type="entry name" value="HAD superfamily/HAD-like"/>
    <property type="match status" value="1"/>
</dbReference>
<organism evidence="1">
    <name type="scientific">marine sediment metagenome</name>
    <dbReference type="NCBI Taxonomy" id="412755"/>
    <lineage>
        <taxon>unclassified sequences</taxon>
        <taxon>metagenomes</taxon>
        <taxon>ecological metagenomes</taxon>
    </lineage>
</organism>
<comment type="caution">
    <text evidence="1">The sequence shown here is derived from an EMBL/GenBank/DDBJ whole genome shotgun (WGS) entry which is preliminary data.</text>
</comment>
<evidence type="ECO:0000313" key="1">
    <source>
        <dbReference type="EMBL" id="GAI65427.1"/>
    </source>
</evidence>
<dbReference type="GO" id="GO:0008967">
    <property type="term" value="F:phosphoglycolate phosphatase activity"/>
    <property type="evidence" value="ECO:0007669"/>
    <property type="project" value="TreeGrafter"/>
</dbReference>
<dbReference type="PANTHER" id="PTHR43434">
    <property type="entry name" value="PHOSPHOGLYCOLATE PHOSPHATASE"/>
    <property type="match status" value="1"/>
</dbReference>
<sequence length="267" mass="31916">MKILALDFDGVIVDSVLDSLFIGHNAYLRVYGQGRKKYFGGELFTFENWEETKKQHQEEIKYYRTLRPYIRGATDYGLIQKLIEENKFVKNQEEFDNYRKTVKFDFEAYEKEFYKERERLQNINYRAWFNLEPPYPKVIEGIKKLLEEGTKIVIATSNRRKAIAKSFTPEYFGFTIKPEDILDKRFGEDKSEQMKKIIKLYNIKFEDIYFVDDQVNHLIQTKTLGVKVILAGWSYATKAQKEEARKQNISIIEKEEDFYYMIKNVLN</sequence>
<proteinExistence type="predicted"/>
<dbReference type="GO" id="GO:0005829">
    <property type="term" value="C:cytosol"/>
    <property type="evidence" value="ECO:0007669"/>
    <property type="project" value="TreeGrafter"/>
</dbReference>
<reference evidence="1" key="1">
    <citation type="journal article" date="2014" name="Front. Microbiol.">
        <title>High frequency of phylogenetically diverse reductive dehalogenase-homologous genes in deep subseafloor sedimentary metagenomes.</title>
        <authorList>
            <person name="Kawai M."/>
            <person name="Futagami T."/>
            <person name="Toyoda A."/>
            <person name="Takaki Y."/>
            <person name="Nishi S."/>
            <person name="Hori S."/>
            <person name="Arai W."/>
            <person name="Tsubouchi T."/>
            <person name="Morono Y."/>
            <person name="Uchiyama I."/>
            <person name="Ito T."/>
            <person name="Fujiyama A."/>
            <person name="Inagaki F."/>
            <person name="Takami H."/>
        </authorList>
    </citation>
    <scope>NUCLEOTIDE SEQUENCE</scope>
    <source>
        <strain evidence="1">Expedition CK06-06</strain>
    </source>
</reference>
<dbReference type="InterPro" id="IPR050155">
    <property type="entry name" value="HAD-like_hydrolase_sf"/>
</dbReference>
<name>X1QAB9_9ZZZZ</name>
<dbReference type="InterPro" id="IPR036412">
    <property type="entry name" value="HAD-like_sf"/>
</dbReference>
<dbReference type="PANTHER" id="PTHR43434:SF1">
    <property type="entry name" value="PHOSPHOGLYCOLATE PHOSPHATASE"/>
    <property type="match status" value="1"/>
</dbReference>
<dbReference type="EMBL" id="BARW01001920">
    <property type="protein sequence ID" value="GAI65427.1"/>
    <property type="molecule type" value="Genomic_DNA"/>
</dbReference>
<dbReference type="CDD" id="cd01427">
    <property type="entry name" value="HAD_like"/>
    <property type="match status" value="1"/>
</dbReference>
<dbReference type="GO" id="GO:0006281">
    <property type="term" value="P:DNA repair"/>
    <property type="evidence" value="ECO:0007669"/>
    <property type="project" value="TreeGrafter"/>
</dbReference>
<dbReference type="AlphaFoldDB" id="X1QAB9"/>
<accession>X1QAB9</accession>
<protein>
    <submittedName>
        <fullName evidence="1">Uncharacterized protein</fullName>
    </submittedName>
</protein>
<gene>
    <name evidence="1" type="ORF">S12H4_05709</name>
</gene>
<dbReference type="Pfam" id="PF00702">
    <property type="entry name" value="Hydrolase"/>
    <property type="match status" value="1"/>
</dbReference>